<evidence type="ECO:0000256" key="3">
    <source>
        <dbReference type="ARBA" id="ARBA00023002"/>
    </source>
</evidence>
<proteinExistence type="inferred from homology"/>
<accession>A0A7C8IPL2</accession>
<keyword evidence="2" id="KW-0521">NADP</keyword>
<dbReference type="CDD" id="cd05233">
    <property type="entry name" value="SDR_c"/>
    <property type="match status" value="1"/>
</dbReference>
<dbReference type="Proteomes" id="UP000481858">
    <property type="component" value="Unassembled WGS sequence"/>
</dbReference>
<organism evidence="4 5">
    <name type="scientific">Xylaria multiplex</name>
    <dbReference type="NCBI Taxonomy" id="323545"/>
    <lineage>
        <taxon>Eukaryota</taxon>
        <taxon>Fungi</taxon>
        <taxon>Dikarya</taxon>
        <taxon>Ascomycota</taxon>
        <taxon>Pezizomycotina</taxon>
        <taxon>Sordariomycetes</taxon>
        <taxon>Xylariomycetidae</taxon>
        <taxon>Xylariales</taxon>
        <taxon>Xylariaceae</taxon>
        <taxon>Xylaria</taxon>
    </lineage>
</organism>
<sequence>MARFEGKIAVVTGAGSGMGREVSEQLAAEGAKVIALDLAFPDPVPRETNPIDYRQHDVTLPEAWDALAASLPGGVDILVNAAGVMDYALLHETEVRSWQRTMSVDLDGVMFGMRVMIPLMKTRGGGVIVNFSSALATIALPGSPAYHAAKAAVTHLTRNAAVTYAADKIRVNAIHPGIIATPLVMRQSDEFNQAAIARTPLGRMGTPQEIAKCVLFMASDDAAFMTGSAVVVDGGFSAH</sequence>
<dbReference type="PRINTS" id="PR00080">
    <property type="entry name" value="SDRFAMILY"/>
</dbReference>
<evidence type="ECO:0000256" key="1">
    <source>
        <dbReference type="ARBA" id="ARBA00006484"/>
    </source>
</evidence>
<dbReference type="PRINTS" id="PR00081">
    <property type="entry name" value="GDHRDH"/>
</dbReference>
<keyword evidence="3" id="KW-0560">Oxidoreductase</keyword>
<protein>
    <submittedName>
        <fullName evidence="4">Uncharacterized protein</fullName>
    </submittedName>
</protein>
<name>A0A7C8IPL2_9PEZI</name>
<dbReference type="Pfam" id="PF13561">
    <property type="entry name" value="adh_short_C2"/>
    <property type="match status" value="1"/>
</dbReference>
<comment type="similarity">
    <text evidence="1">Belongs to the short-chain dehydrogenases/reductases (SDR) family.</text>
</comment>
<dbReference type="PANTHER" id="PTHR24321">
    <property type="entry name" value="DEHYDROGENASES, SHORT CHAIN"/>
    <property type="match status" value="1"/>
</dbReference>
<comment type="caution">
    <text evidence="4">The sequence shown here is derived from an EMBL/GenBank/DDBJ whole genome shotgun (WGS) entry which is preliminary data.</text>
</comment>
<dbReference type="GO" id="GO:0016491">
    <property type="term" value="F:oxidoreductase activity"/>
    <property type="evidence" value="ECO:0007669"/>
    <property type="project" value="UniProtKB-KW"/>
</dbReference>
<evidence type="ECO:0000256" key="2">
    <source>
        <dbReference type="ARBA" id="ARBA00022857"/>
    </source>
</evidence>
<dbReference type="EMBL" id="WUBL01000042">
    <property type="protein sequence ID" value="KAF2969029.1"/>
    <property type="molecule type" value="Genomic_DNA"/>
</dbReference>
<dbReference type="OrthoDB" id="417891at2759"/>
<reference evidence="4 5" key="1">
    <citation type="submission" date="2019-12" db="EMBL/GenBank/DDBJ databases">
        <title>Draft genome sequence of the ascomycete Xylaria multiplex DSM 110363.</title>
        <authorList>
            <person name="Buettner E."/>
            <person name="Kellner H."/>
        </authorList>
    </citation>
    <scope>NUCLEOTIDE SEQUENCE [LARGE SCALE GENOMIC DNA]</scope>
    <source>
        <strain evidence="4 5">DSM 110363</strain>
    </source>
</reference>
<dbReference type="FunFam" id="3.40.50.720:FF:000084">
    <property type="entry name" value="Short-chain dehydrogenase reductase"/>
    <property type="match status" value="1"/>
</dbReference>
<gene>
    <name evidence="4" type="ORF">GQX73_g4556</name>
</gene>
<dbReference type="InterPro" id="IPR036291">
    <property type="entry name" value="NAD(P)-bd_dom_sf"/>
</dbReference>
<evidence type="ECO:0000313" key="5">
    <source>
        <dbReference type="Proteomes" id="UP000481858"/>
    </source>
</evidence>
<dbReference type="InterPro" id="IPR002347">
    <property type="entry name" value="SDR_fam"/>
</dbReference>
<dbReference type="AlphaFoldDB" id="A0A7C8IPL2"/>
<dbReference type="PANTHER" id="PTHR24321:SF8">
    <property type="entry name" value="ESTRADIOL 17-BETA-DEHYDROGENASE 8-RELATED"/>
    <property type="match status" value="1"/>
</dbReference>
<evidence type="ECO:0000313" key="4">
    <source>
        <dbReference type="EMBL" id="KAF2969029.1"/>
    </source>
</evidence>
<dbReference type="Gene3D" id="3.40.50.720">
    <property type="entry name" value="NAD(P)-binding Rossmann-like Domain"/>
    <property type="match status" value="1"/>
</dbReference>
<dbReference type="InParanoid" id="A0A7C8IPL2"/>
<keyword evidence="5" id="KW-1185">Reference proteome</keyword>
<dbReference type="SUPFAM" id="SSF51735">
    <property type="entry name" value="NAD(P)-binding Rossmann-fold domains"/>
    <property type="match status" value="1"/>
</dbReference>